<feature type="region of interest" description="Disordered" evidence="1">
    <location>
        <begin position="26"/>
        <end position="104"/>
    </location>
</feature>
<evidence type="ECO:0000256" key="1">
    <source>
        <dbReference type="SAM" id="MobiDB-lite"/>
    </source>
</evidence>
<protein>
    <submittedName>
        <fullName evidence="2">Uncharacterized protein</fullName>
    </submittedName>
</protein>
<proteinExistence type="predicted"/>
<feature type="non-terminal residue" evidence="2">
    <location>
        <position position="104"/>
    </location>
</feature>
<accession>X0VC42</accession>
<dbReference type="AlphaFoldDB" id="X0VC42"/>
<feature type="compositionally biased region" description="Low complexity" evidence="1">
    <location>
        <begin position="35"/>
        <end position="46"/>
    </location>
</feature>
<organism evidence="2">
    <name type="scientific">marine sediment metagenome</name>
    <dbReference type="NCBI Taxonomy" id="412755"/>
    <lineage>
        <taxon>unclassified sequences</taxon>
        <taxon>metagenomes</taxon>
        <taxon>ecological metagenomes</taxon>
    </lineage>
</organism>
<name>X0VC42_9ZZZZ</name>
<feature type="compositionally biased region" description="Basic and acidic residues" evidence="1">
    <location>
        <begin position="50"/>
        <end position="67"/>
    </location>
</feature>
<gene>
    <name evidence="2" type="ORF">S01H1_52355</name>
</gene>
<comment type="caution">
    <text evidence="2">The sequence shown here is derived from an EMBL/GenBank/DDBJ whole genome shotgun (WGS) entry which is preliminary data.</text>
</comment>
<dbReference type="EMBL" id="BARS01033836">
    <property type="protein sequence ID" value="GAG15679.1"/>
    <property type="molecule type" value="Genomic_DNA"/>
</dbReference>
<sequence length="104" mass="11063">MSQQKRVWIAALVVFAILLVIAIKSNKPLPSTREQTTTATQIAPAPSDIKQVKKDAGEPQESVEDKPGMIASPVTADTASPEPTSAERPPTQTAEQADKPAEQS</sequence>
<evidence type="ECO:0000313" key="2">
    <source>
        <dbReference type="EMBL" id="GAG15679.1"/>
    </source>
</evidence>
<reference evidence="2" key="1">
    <citation type="journal article" date="2014" name="Front. Microbiol.">
        <title>High frequency of phylogenetically diverse reductive dehalogenase-homologous genes in deep subseafloor sedimentary metagenomes.</title>
        <authorList>
            <person name="Kawai M."/>
            <person name="Futagami T."/>
            <person name="Toyoda A."/>
            <person name="Takaki Y."/>
            <person name="Nishi S."/>
            <person name="Hori S."/>
            <person name="Arai W."/>
            <person name="Tsubouchi T."/>
            <person name="Morono Y."/>
            <person name="Uchiyama I."/>
            <person name="Ito T."/>
            <person name="Fujiyama A."/>
            <person name="Inagaki F."/>
            <person name="Takami H."/>
        </authorList>
    </citation>
    <scope>NUCLEOTIDE SEQUENCE</scope>
    <source>
        <strain evidence="2">Expedition CK06-06</strain>
    </source>
</reference>